<dbReference type="InterPro" id="IPR050149">
    <property type="entry name" value="Collagen_superfamily"/>
</dbReference>
<protein>
    <recommendedName>
        <fullName evidence="4">Collagen-like protein</fullName>
    </recommendedName>
</protein>
<gene>
    <name evidence="2" type="ORF">LMG032447_01518</name>
</gene>
<organism evidence="2 3">
    <name type="scientific">Convivina praedatoris</name>
    <dbReference type="NCBI Taxonomy" id="2880963"/>
    <lineage>
        <taxon>Bacteria</taxon>
        <taxon>Bacillati</taxon>
        <taxon>Bacillota</taxon>
        <taxon>Bacilli</taxon>
        <taxon>Lactobacillales</taxon>
        <taxon>Lactobacillaceae</taxon>
        <taxon>Convivina</taxon>
    </lineage>
</organism>
<evidence type="ECO:0000313" key="3">
    <source>
        <dbReference type="Proteomes" id="UP000838102"/>
    </source>
</evidence>
<name>A0ABM9D3G5_9LACO</name>
<feature type="region of interest" description="Disordered" evidence="1">
    <location>
        <begin position="148"/>
        <end position="387"/>
    </location>
</feature>
<feature type="compositionally biased region" description="Basic and acidic residues" evidence="1">
    <location>
        <begin position="275"/>
        <end position="287"/>
    </location>
</feature>
<dbReference type="Pfam" id="PF01391">
    <property type="entry name" value="Collagen"/>
    <property type="match status" value="1"/>
</dbReference>
<evidence type="ECO:0000256" key="1">
    <source>
        <dbReference type="SAM" id="MobiDB-lite"/>
    </source>
</evidence>
<feature type="compositionally biased region" description="Low complexity" evidence="1">
    <location>
        <begin position="325"/>
        <end position="356"/>
    </location>
</feature>
<dbReference type="PANTHER" id="PTHR24023">
    <property type="entry name" value="COLLAGEN ALPHA"/>
    <property type="match status" value="1"/>
</dbReference>
<proteinExistence type="predicted"/>
<accession>A0ABM9D3G5</accession>
<dbReference type="InterPro" id="IPR008160">
    <property type="entry name" value="Collagen"/>
</dbReference>
<feature type="compositionally biased region" description="Low complexity" evidence="1">
    <location>
        <begin position="171"/>
        <end position="184"/>
    </location>
</feature>
<feature type="compositionally biased region" description="Basic and acidic residues" evidence="1">
    <location>
        <begin position="151"/>
        <end position="169"/>
    </location>
</feature>
<feature type="compositionally biased region" description="Basic and acidic residues" evidence="1">
    <location>
        <begin position="238"/>
        <end position="249"/>
    </location>
</feature>
<dbReference type="PANTHER" id="PTHR24023:SF1082">
    <property type="entry name" value="COLLAGEN TRIPLE HELIX REPEAT"/>
    <property type="match status" value="1"/>
</dbReference>
<comment type="caution">
    <text evidence="2">The sequence shown here is derived from an EMBL/GenBank/DDBJ whole genome shotgun (WGS) entry which is preliminary data.</text>
</comment>
<evidence type="ECO:0008006" key="4">
    <source>
        <dbReference type="Google" id="ProtNLM"/>
    </source>
</evidence>
<evidence type="ECO:0000313" key="2">
    <source>
        <dbReference type="EMBL" id="CAH1857382.1"/>
    </source>
</evidence>
<reference evidence="2" key="1">
    <citation type="submission" date="2022-03" db="EMBL/GenBank/DDBJ databases">
        <authorList>
            <person name="Hettiarachchi G."/>
        </authorList>
    </citation>
    <scope>NUCLEOTIDE SEQUENCE</scope>
    <source>
        <strain evidence="2">LMG 32447</strain>
    </source>
</reference>
<dbReference type="RefSeq" id="WP_248706822.1">
    <property type="nucleotide sequence ID" value="NZ_CAKOEU010000009.1"/>
</dbReference>
<keyword evidence="3" id="KW-1185">Reference proteome</keyword>
<dbReference type="EMBL" id="CAKOEU010000009">
    <property type="protein sequence ID" value="CAH1857382.1"/>
    <property type="molecule type" value="Genomic_DNA"/>
</dbReference>
<sequence length="522" mass="55345">MEYGNTKTVRSLNGNNVKYSDNGTLMGFLLNDGSQKLAFDDKKAFVSVKNSGFLFDVQFKLQDSKVIVDFNNNRLQELPTGSYGLEFTVHNEQGERLLFPDNGFFPFHINQNAKLTNGKTVKEITIGDIIKEANEYTDTRLADLHITTGLKGDKGDKGEPGKDGRDGERGPVGPQGVQGIQGPAGKDGATGLTGLKGDMGPVGPQGEKGDRGEIGPQGPQGIQGVKGDDGAPGIQGPKGERGEKGEKGDTGPMGPQGPAGNSTNGESIPGPQGPRGEKGDTGERGPKGDTGLTGPQGERGLQGEQGPRGLQGEVGPVGPAGKDGLQGPRGEQGPQGIPGEKGEQGPQGQQGPQGLPGRDGKDGVNGKDGRDGKDATTTTPRRPPMAWALDTSTTPWSLYFDNGCTLQLPSYPNNVALYGYGVYSQPSSLGNYPFYQNIIGTANGAITLQKWREVAFEPWTYWADDTTVLNPINDSSKIDFSNAQFKENGGSYHSRQKNVIRVMYELGIWDLATIKNLGAKEK</sequence>
<feature type="compositionally biased region" description="Low complexity" evidence="1">
    <location>
        <begin position="214"/>
        <end position="223"/>
    </location>
</feature>
<feature type="compositionally biased region" description="Basic and acidic residues" evidence="1">
    <location>
        <begin position="358"/>
        <end position="374"/>
    </location>
</feature>
<dbReference type="Proteomes" id="UP000838102">
    <property type="component" value="Unassembled WGS sequence"/>
</dbReference>